<feature type="domain" description="ABC-2 type transporter transmembrane" evidence="6">
    <location>
        <begin position="29"/>
        <end position="215"/>
    </location>
</feature>
<evidence type="ECO:0000256" key="2">
    <source>
        <dbReference type="ARBA" id="ARBA00022692"/>
    </source>
</evidence>
<keyword evidence="3 5" id="KW-1133">Transmembrane helix</keyword>
<feature type="transmembrane region" description="Helical" evidence="5">
    <location>
        <begin position="221"/>
        <end position="245"/>
    </location>
</feature>
<evidence type="ECO:0000313" key="7">
    <source>
        <dbReference type="EMBL" id="SCL60051.1"/>
    </source>
</evidence>
<protein>
    <submittedName>
        <fullName evidence="7">ABC-2 type transport system permease protein</fullName>
    </submittedName>
</protein>
<comment type="subcellular location">
    <subcellularLocation>
        <location evidence="1">Membrane</location>
        <topology evidence="1">Multi-pass membrane protein</topology>
    </subcellularLocation>
</comment>
<dbReference type="GO" id="GO:0140359">
    <property type="term" value="F:ABC-type transporter activity"/>
    <property type="evidence" value="ECO:0007669"/>
    <property type="project" value="InterPro"/>
</dbReference>
<name>A0A1C6V178_9ACTN</name>
<dbReference type="STRING" id="227316.GA0070604_4206"/>
<dbReference type="PANTHER" id="PTHR43027">
    <property type="entry name" value="DOXORUBICIN RESISTANCE ABC TRANSPORTER PERMEASE PROTEIN DRRC-RELATED"/>
    <property type="match status" value="1"/>
</dbReference>
<proteinExistence type="predicted"/>
<dbReference type="Proteomes" id="UP000199696">
    <property type="component" value="Unassembled WGS sequence"/>
</dbReference>
<organism evidence="7 8">
    <name type="scientific">Micromonospora eburnea</name>
    <dbReference type="NCBI Taxonomy" id="227316"/>
    <lineage>
        <taxon>Bacteria</taxon>
        <taxon>Bacillati</taxon>
        <taxon>Actinomycetota</taxon>
        <taxon>Actinomycetes</taxon>
        <taxon>Micromonosporales</taxon>
        <taxon>Micromonosporaceae</taxon>
        <taxon>Micromonospora</taxon>
    </lineage>
</organism>
<feature type="transmembrane region" description="Helical" evidence="5">
    <location>
        <begin position="100"/>
        <end position="124"/>
    </location>
</feature>
<dbReference type="InterPro" id="IPR013525">
    <property type="entry name" value="ABC2_TM"/>
</dbReference>
<evidence type="ECO:0000259" key="6">
    <source>
        <dbReference type="Pfam" id="PF01061"/>
    </source>
</evidence>
<keyword evidence="4 5" id="KW-0472">Membrane</keyword>
<evidence type="ECO:0000256" key="3">
    <source>
        <dbReference type="ARBA" id="ARBA00022989"/>
    </source>
</evidence>
<reference evidence="8" key="1">
    <citation type="submission" date="2016-06" db="EMBL/GenBank/DDBJ databases">
        <authorList>
            <person name="Varghese N."/>
            <person name="Submissions Spin"/>
        </authorList>
    </citation>
    <scope>NUCLEOTIDE SEQUENCE [LARGE SCALE GENOMIC DNA]</scope>
    <source>
        <strain evidence="8">DSM 44814</strain>
    </source>
</reference>
<gene>
    <name evidence="7" type="ORF">GA0070604_4206</name>
</gene>
<sequence length="259" mass="27655">MSDTAWRLGLTARLGVVEFREANPDWVIWSALVPRAILQALFFTVLGGVIGGDDAKAYTFVGALAGSVTLSGAVAVIDVPLVDKWFGTFFRLRTGQLKPILVFLMRTLPYPVLGLVFILSAMVVVGPLTGQTALVLDLVPWLPLFFLMSVTTTAAGLACAALAVGKRANVLVGNLLAYLILLASGVFLPSGQVTWVDWIGSVLPIRHGLQAVRDGLEGRPWLGGVVAEIVVGVAWGLLAWAVVAIQVRRAHRHGFDSFS</sequence>
<evidence type="ECO:0000256" key="1">
    <source>
        <dbReference type="ARBA" id="ARBA00004141"/>
    </source>
</evidence>
<evidence type="ECO:0000256" key="5">
    <source>
        <dbReference type="SAM" id="Phobius"/>
    </source>
</evidence>
<evidence type="ECO:0000313" key="8">
    <source>
        <dbReference type="Proteomes" id="UP000199696"/>
    </source>
</evidence>
<feature type="transmembrane region" description="Helical" evidence="5">
    <location>
        <begin position="144"/>
        <end position="164"/>
    </location>
</feature>
<keyword evidence="8" id="KW-1185">Reference proteome</keyword>
<dbReference type="Pfam" id="PF01061">
    <property type="entry name" value="ABC2_membrane"/>
    <property type="match status" value="1"/>
</dbReference>
<dbReference type="GO" id="GO:0016020">
    <property type="term" value="C:membrane"/>
    <property type="evidence" value="ECO:0007669"/>
    <property type="project" value="UniProtKB-SubCell"/>
</dbReference>
<dbReference type="PANTHER" id="PTHR43027:SF1">
    <property type="entry name" value="DOXORUBICIN RESISTANCE ABC TRANSPORTER PERMEASE PROTEIN DRRC-RELATED"/>
    <property type="match status" value="1"/>
</dbReference>
<accession>A0A1C6V178</accession>
<feature type="transmembrane region" description="Helical" evidence="5">
    <location>
        <begin position="171"/>
        <end position="188"/>
    </location>
</feature>
<feature type="transmembrane region" description="Helical" evidence="5">
    <location>
        <begin position="26"/>
        <end position="51"/>
    </location>
</feature>
<dbReference type="AlphaFoldDB" id="A0A1C6V178"/>
<keyword evidence="2 5" id="KW-0812">Transmembrane</keyword>
<dbReference type="EMBL" id="FMHY01000002">
    <property type="protein sequence ID" value="SCL60051.1"/>
    <property type="molecule type" value="Genomic_DNA"/>
</dbReference>
<dbReference type="InterPro" id="IPR052902">
    <property type="entry name" value="ABC-2_transporter"/>
</dbReference>
<evidence type="ECO:0000256" key="4">
    <source>
        <dbReference type="ARBA" id="ARBA00023136"/>
    </source>
</evidence>
<feature type="transmembrane region" description="Helical" evidence="5">
    <location>
        <begin position="57"/>
        <end position="79"/>
    </location>
</feature>